<evidence type="ECO:0000256" key="14">
    <source>
        <dbReference type="ARBA" id="ARBA00023098"/>
    </source>
</evidence>
<dbReference type="AlphaFoldDB" id="A0A1V2N895"/>
<dbReference type="GO" id="GO:0004605">
    <property type="term" value="F:phosphatidate cytidylyltransferase activity"/>
    <property type="evidence" value="ECO:0007669"/>
    <property type="project" value="UniProtKB-EC"/>
</dbReference>
<dbReference type="Proteomes" id="UP000189542">
    <property type="component" value="Unassembled WGS sequence"/>
</dbReference>
<comment type="subcellular location">
    <subcellularLocation>
        <location evidence="2">Cell membrane</location>
        <topology evidence="2">Multi-pass membrane protein</topology>
    </subcellularLocation>
</comment>
<evidence type="ECO:0000256" key="21">
    <source>
        <dbReference type="ARBA" id="ARBA00032396"/>
    </source>
</evidence>
<feature type="transmembrane region" description="Helical" evidence="24">
    <location>
        <begin position="129"/>
        <end position="150"/>
    </location>
</feature>
<feature type="transmembrane region" description="Helical" evidence="24">
    <location>
        <begin position="171"/>
        <end position="193"/>
    </location>
</feature>
<sequence>MSQELKLRIITGFLMACSLILIAWIGGIWFRLCMIMMGLCVYYEWLHITNSSFLSLGEKIMRFIVFSFVFYMIIIGFFKSAACLLILYSFVDWIISRVKSRGFWHSLGIVYSGLPPIALASLRGDGFEGFVIVFFIFSVVWSTDVFAYFVGRSIGGAKIAPNISPGKTWSGSLGGLFFGVGIGVALLSCFYSNSLQSAWVLSMMISISCQLGDLFESYVKRCFGVKQSGWLFPGHGGVMDRFDGLIFSCLTISVISFLGDSKGYIGFF</sequence>
<evidence type="ECO:0000256" key="11">
    <source>
        <dbReference type="ARBA" id="ARBA00022692"/>
    </source>
</evidence>
<dbReference type="GO" id="GO:0016024">
    <property type="term" value="P:CDP-diacylglycerol biosynthetic process"/>
    <property type="evidence" value="ECO:0007669"/>
    <property type="project" value="TreeGrafter"/>
</dbReference>
<evidence type="ECO:0000256" key="24">
    <source>
        <dbReference type="SAM" id="Phobius"/>
    </source>
</evidence>
<dbReference type="PANTHER" id="PTHR46382">
    <property type="entry name" value="PHOSPHATIDATE CYTIDYLYLTRANSFERASE"/>
    <property type="match status" value="1"/>
</dbReference>
<gene>
    <name evidence="25" type="ORF">AYO25_02740</name>
</gene>
<keyword evidence="17" id="KW-1208">Phospholipid metabolism</keyword>
<dbReference type="OrthoDB" id="9799199at2"/>
<dbReference type="PANTHER" id="PTHR46382:SF1">
    <property type="entry name" value="PHOSPHATIDATE CYTIDYLYLTRANSFERASE"/>
    <property type="match status" value="1"/>
</dbReference>
<evidence type="ECO:0000256" key="22">
    <source>
        <dbReference type="ARBA" id="ARBA00032743"/>
    </source>
</evidence>
<feature type="transmembrane region" description="Helical" evidence="24">
    <location>
        <begin position="65"/>
        <end position="91"/>
    </location>
</feature>
<evidence type="ECO:0000256" key="3">
    <source>
        <dbReference type="ARBA" id="ARBA00005119"/>
    </source>
</evidence>
<comment type="catalytic activity">
    <reaction evidence="1">
        <text>a 1,2-diacyl-sn-glycero-3-phosphate + CTP + H(+) = a CDP-1,2-diacyl-sn-glycerol + diphosphate</text>
        <dbReference type="Rhea" id="RHEA:16229"/>
        <dbReference type="ChEBI" id="CHEBI:15378"/>
        <dbReference type="ChEBI" id="CHEBI:33019"/>
        <dbReference type="ChEBI" id="CHEBI:37563"/>
        <dbReference type="ChEBI" id="CHEBI:58332"/>
        <dbReference type="ChEBI" id="CHEBI:58608"/>
        <dbReference type="EC" id="2.7.7.41"/>
    </reaction>
</comment>
<feature type="transmembrane region" description="Helical" evidence="24">
    <location>
        <begin position="12"/>
        <end position="45"/>
    </location>
</feature>
<feature type="transmembrane region" description="Helical" evidence="24">
    <location>
        <begin position="103"/>
        <end position="123"/>
    </location>
</feature>
<keyword evidence="15 24" id="KW-0472">Membrane</keyword>
<proteinExistence type="inferred from homology"/>
<evidence type="ECO:0000256" key="7">
    <source>
        <dbReference type="ARBA" id="ARBA00019373"/>
    </source>
</evidence>
<keyword evidence="16" id="KW-0594">Phospholipid biosynthesis</keyword>
<evidence type="ECO:0000256" key="6">
    <source>
        <dbReference type="ARBA" id="ARBA00012487"/>
    </source>
</evidence>
<evidence type="ECO:0000256" key="12">
    <source>
        <dbReference type="ARBA" id="ARBA00022695"/>
    </source>
</evidence>
<dbReference type="GO" id="GO:0005886">
    <property type="term" value="C:plasma membrane"/>
    <property type="evidence" value="ECO:0007669"/>
    <property type="project" value="UniProtKB-SubCell"/>
</dbReference>
<keyword evidence="8" id="KW-1003">Cell membrane</keyword>
<evidence type="ECO:0000256" key="4">
    <source>
        <dbReference type="ARBA" id="ARBA00005189"/>
    </source>
</evidence>
<evidence type="ECO:0000256" key="16">
    <source>
        <dbReference type="ARBA" id="ARBA00023209"/>
    </source>
</evidence>
<comment type="pathway">
    <text evidence="4">Lipid metabolism.</text>
</comment>
<accession>A0A1V2N895</accession>
<dbReference type="EMBL" id="LVWB01000009">
    <property type="protein sequence ID" value="ONI59898.1"/>
    <property type="molecule type" value="Genomic_DNA"/>
</dbReference>
<reference evidence="25 26" key="1">
    <citation type="journal article" date="2017" name="PLoS ONE">
        <title>Genomic sequence of 'Candidatus Liberibacter solanacearum' haplotype C and its comparison with haplotype A and B genomes.</title>
        <authorList>
            <person name="Wang J."/>
            <person name="Haapalainen M."/>
            <person name="Schott T."/>
            <person name="Thompson S.M."/>
            <person name="Smith G.R."/>
            <person name="Nissinen A.I."/>
            <person name="Pirhonen M."/>
        </authorList>
    </citation>
    <scope>NUCLEOTIDE SEQUENCE [LARGE SCALE GENOMIC DNA]</scope>
    <source>
        <strain evidence="25 26">FIN111</strain>
    </source>
</reference>
<keyword evidence="11 24" id="KW-0812">Transmembrane</keyword>
<comment type="caution">
    <text evidence="25">The sequence shown here is derived from an EMBL/GenBank/DDBJ whole genome shotgun (WGS) entry which is preliminary data.</text>
</comment>
<keyword evidence="12 25" id="KW-0548">Nucleotidyltransferase</keyword>
<protein>
    <recommendedName>
        <fullName evidence="7">Phosphatidate cytidylyltransferase</fullName>
        <ecNumber evidence="6">2.7.7.41</ecNumber>
    </recommendedName>
    <alternativeName>
        <fullName evidence="20">CDP-DAG synthase</fullName>
    </alternativeName>
    <alternativeName>
        <fullName evidence="22">CDP-DG synthase</fullName>
    </alternativeName>
    <alternativeName>
        <fullName evidence="18">CDP-diacylglycerol synthase</fullName>
    </alternativeName>
    <alternativeName>
        <fullName evidence="21">CDP-diglyceride pyrophosphorylase</fullName>
    </alternativeName>
    <alternativeName>
        <fullName evidence="23">CDP-diglyceride synthase</fullName>
    </alternativeName>
    <alternativeName>
        <fullName evidence="19">CTP:phosphatidate cytidylyltransferase</fullName>
    </alternativeName>
</protein>
<evidence type="ECO:0000256" key="1">
    <source>
        <dbReference type="ARBA" id="ARBA00001698"/>
    </source>
</evidence>
<evidence type="ECO:0000256" key="20">
    <source>
        <dbReference type="ARBA" id="ARBA00032253"/>
    </source>
</evidence>
<comment type="pathway">
    <text evidence="3">Phospholipid metabolism; CDP-diacylglycerol biosynthesis; CDP-diacylglycerol from sn-glycerol 3-phosphate: step 3/3.</text>
</comment>
<evidence type="ECO:0000256" key="23">
    <source>
        <dbReference type="ARBA" id="ARBA00033406"/>
    </source>
</evidence>
<keyword evidence="9" id="KW-0444">Lipid biosynthesis</keyword>
<organism evidence="25 26">
    <name type="scientific">Candidatus Liberibacter solanacearum</name>
    <dbReference type="NCBI Taxonomy" id="556287"/>
    <lineage>
        <taxon>Bacteria</taxon>
        <taxon>Pseudomonadati</taxon>
        <taxon>Pseudomonadota</taxon>
        <taxon>Alphaproteobacteria</taxon>
        <taxon>Hyphomicrobiales</taxon>
        <taxon>Rhizobiaceae</taxon>
        <taxon>Liberibacter</taxon>
    </lineage>
</organism>
<evidence type="ECO:0000256" key="8">
    <source>
        <dbReference type="ARBA" id="ARBA00022475"/>
    </source>
</evidence>
<evidence type="ECO:0000256" key="18">
    <source>
        <dbReference type="ARBA" id="ARBA00029893"/>
    </source>
</evidence>
<dbReference type="RefSeq" id="WP_076969404.1">
    <property type="nucleotide sequence ID" value="NZ_LVWB01000009.1"/>
</dbReference>
<keyword evidence="13 24" id="KW-1133">Transmembrane helix</keyword>
<evidence type="ECO:0000256" key="17">
    <source>
        <dbReference type="ARBA" id="ARBA00023264"/>
    </source>
</evidence>
<name>A0A1V2N895_9HYPH</name>
<evidence type="ECO:0000256" key="2">
    <source>
        <dbReference type="ARBA" id="ARBA00004651"/>
    </source>
</evidence>
<evidence type="ECO:0000256" key="9">
    <source>
        <dbReference type="ARBA" id="ARBA00022516"/>
    </source>
</evidence>
<evidence type="ECO:0000313" key="26">
    <source>
        <dbReference type="Proteomes" id="UP000189542"/>
    </source>
</evidence>
<evidence type="ECO:0000256" key="10">
    <source>
        <dbReference type="ARBA" id="ARBA00022679"/>
    </source>
</evidence>
<evidence type="ECO:0000256" key="5">
    <source>
        <dbReference type="ARBA" id="ARBA00010185"/>
    </source>
</evidence>
<dbReference type="Pfam" id="PF01148">
    <property type="entry name" value="CTP_transf_1"/>
    <property type="match status" value="1"/>
</dbReference>
<keyword evidence="10 25" id="KW-0808">Transferase</keyword>
<evidence type="ECO:0000256" key="13">
    <source>
        <dbReference type="ARBA" id="ARBA00022989"/>
    </source>
</evidence>
<dbReference type="EC" id="2.7.7.41" evidence="6"/>
<evidence type="ECO:0000256" key="19">
    <source>
        <dbReference type="ARBA" id="ARBA00031825"/>
    </source>
</evidence>
<evidence type="ECO:0000313" key="25">
    <source>
        <dbReference type="EMBL" id="ONI59898.1"/>
    </source>
</evidence>
<comment type="similarity">
    <text evidence="5">Belongs to the CDS family.</text>
</comment>
<keyword evidence="14" id="KW-0443">Lipid metabolism</keyword>
<evidence type="ECO:0000256" key="15">
    <source>
        <dbReference type="ARBA" id="ARBA00023136"/>
    </source>
</evidence>